<evidence type="ECO:0000313" key="5">
    <source>
        <dbReference type="EMBL" id="KAJ8337028.1"/>
    </source>
</evidence>
<dbReference type="InterPro" id="IPR002110">
    <property type="entry name" value="Ankyrin_rpt"/>
</dbReference>
<dbReference type="SMART" id="SM00233">
    <property type="entry name" value="PH"/>
    <property type="match status" value="1"/>
</dbReference>
<feature type="domain" description="PH" evidence="4">
    <location>
        <begin position="238"/>
        <end position="338"/>
    </location>
</feature>
<evidence type="ECO:0000256" key="1">
    <source>
        <dbReference type="ARBA" id="ARBA00022737"/>
    </source>
</evidence>
<dbReference type="OrthoDB" id="416222at2759"/>
<dbReference type="CDD" id="cd13285">
    <property type="entry name" value="PH_ORP1"/>
    <property type="match status" value="1"/>
</dbReference>
<gene>
    <name evidence="5" type="ORF">SKAU_G00382480</name>
</gene>
<dbReference type="PROSITE" id="PS50003">
    <property type="entry name" value="PH_DOMAIN"/>
    <property type="match status" value="1"/>
</dbReference>
<comment type="caution">
    <text evidence="5">The sequence shown here is derived from an EMBL/GenBank/DDBJ whole genome shotgun (WGS) entry which is preliminary data.</text>
</comment>
<evidence type="ECO:0000313" key="6">
    <source>
        <dbReference type="Proteomes" id="UP001152622"/>
    </source>
</evidence>
<dbReference type="PANTHER" id="PTHR24171">
    <property type="entry name" value="ANKYRIN REPEAT DOMAIN-CONTAINING PROTEIN 39-RELATED"/>
    <property type="match status" value="1"/>
</dbReference>
<dbReference type="PROSITE" id="PS50297">
    <property type="entry name" value="ANK_REP_REGION"/>
    <property type="match status" value="2"/>
</dbReference>
<proteinExistence type="predicted"/>
<keyword evidence="2 3" id="KW-0040">ANK repeat</keyword>
<dbReference type="Pfam" id="PF12796">
    <property type="entry name" value="Ank_2"/>
    <property type="match status" value="1"/>
</dbReference>
<dbReference type="PROSITE" id="PS50088">
    <property type="entry name" value="ANK_REPEAT"/>
    <property type="match status" value="2"/>
</dbReference>
<name>A0A9Q1EDY8_SYNKA</name>
<accession>A0A9Q1EDY8</accession>
<dbReference type="GO" id="GO:0085020">
    <property type="term" value="P:protein K6-linked ubiquitination"/>
    <property type="evidence" value="ECO:0007669"/>
    <property type="project" value="TreeGrafter"/>
</dbReference>
<dbReference type="Proteomes" id="UP001152622">
    <property type="component" value="Chromosome 19"/>
</dbReference>
<reference evidence="5" key="1">
    <citation type="journal article" date="2023" name="Science">
        <title>Genome structures resolve the early diversification of teleost fishes.</title>
        <authorList>
            <person name="Parey E."/>
            <person name="Louis A."/>
            <person name="Montfort J."/>
            <person name="Bouchez O."/>
            <person name="Roques C."/>
            <person name="Iampietro C."/>
            <person name="Lluch J."/>
            <person name="Castinel A."/>
            <person name="Donnadieu C."/>
            <person name="Desvignes T."/>
            <person name="Floi Bucao C."/>
            <person name="Jouanno E."/>
            <person name="Wen M."/>
            <person name="Mejri S."/>
            <person name="Dirks R."/>
            <person name="Jansen H."/>
            <person name="Henkel C."/>
            <person name="Chen W.J."/>
            <person name="Zahm M."/>
            <person name="Cabau C."/>
            <person name="Klopp C."/>
            <person name="Thompson A.W."/>
            <person name="Robinson-Rechavi M."/>
            <person name="Braasch I."/>
            <person name="Lecointre G."/>
            <person name="Bobe J."/>
            <person name="Postlethwait J.H."/>
            <person name="Berthelot C."/>
            <person name="Roest Crollius H."/>
            <person name="Guiguen Y."/>
        </authorList>
    </citation>
    <scope>NUCLEOTIDE SEQUENCE</scope>
    <source>
        <strain evidence="5">WJC10195</strain>
    </source>
</reference>
<dbReference type="Pfam" id="PF00023">
    <property type="entry name" value="Ank"/>
    <property type="match status" value="1"/>
</dbReference>
<keyword evidence="6" id="KW-1185">Reference proteome</keyword>
<dbReference type="AlphaFoldDB" id="A0A9Q1EDY8"/>
<keyword evidence="1" id="KW-0677">Repeat</keyword>
<evidence type="ECO:0000256" key="2">
    <source>
        <dbReference type="ARBA" id="ARBA00023043"/>
    </source>
</evidence>
<dbReference type="Gene3D" id="2.30.29.30">
    <property type="entry name" value="Pleckstrin-homology domain (PH domain)/Phosphotyrosine-binding domain (PTB)"/>
    <property type="match status" value="1"/>
</dbReference>
<dbReference type="InterPro" id="IPR036770">
    <property type="entry name" value="Ankyrin_rpt-contain_sf"/>
</dbReference>
<dbReference type="GO" id="GO:0070531">
    <property type="term" value="C:BRCA1-A complex"/>
    <property type="evidence" value="ECO:0007669"/>
    <property type="project" value="TreeGrafter"/>
</dbReference>
<dbReference type="SUPFAM" id="SSF50729">
    <property type="entry name" value="PH domain-like"/>
    <property type="match status" value="1"/>
</dbReference>
<feature type="repeat" description="ANK" evidence="3">
    <location>
        <begin position="176"/>
        <end position="208"/>
    </location>
</feature>
<dbReference type="InterPro" id="IPR001849">
    <property type="entry name" value="PH_domain"/>
</dbReference>
<dbReference type="SMART" id="SM00248">
    <property type="entry name" value="ANK"/>
    <property type="match status" value="4"/>
</dbReference>
<protein>
    <recommendedName>
        <fullName evidence="4">PH domain-containing protein</fullName>
    </recommendedName>
</protein>
<dbReference type="FunFam" id="2.30.29.30:FF:000231">
    <property type="entry name" value="Oxysterol-binding protein"/>
    <property type="match status" value="1"/>
</dbReference>
<dbReference type="PANTHER" id="PTHR24171:SF8">
    <property type="entry name" value="BRCA1-ASSOCIATED RING DOMAIN PROTEIN 1"/>
    <property type="match status" value="1"/>
</dbReference>
<dbReference type="GO" id="GO:0031436">
    <property type="term" value="C:BRCA1-BARD1 complex"/>
    <property type="evidence" value="ECO:0007669"/>
    <property type="project" value="TreeGrafter"/>
</dbReference>
<dbReference type="SUPFAM" id="SSF48403">
    <property type="entry name" value="Ankyrin repeat"/>
    <property type="match status" value="1"/>
</dbReference>
<organism evidence="5 6">
    <name type="scientific">Synaphobranchus kaupii</name>
    <name type="common">Kaup's arrowtooth eel</name>
    <dbReference type="NCBI Taxonomy" id="118154"/>
    <lineage>
        <taxon>Eukaryota</taxon>
        <taxon>Metazoa</taxon>
        <taxon>Chordata</taxon>
        <taxon>Craniata</taxon>
        <taxon>Vertebrata</taxon>
        <taxon>Euteleostomi</taxon>
        <taxon>Actinopterygii</taxon>
        <taxon>Neopterygii</taxon>
        <taxon>Teleostei</taxon>
        <taxon>Anguilliformes</taxon>
        <taxon>Synaphobranchidae</taxon>
        <taxon>Synaphobranchus</taxon>
    </lineage>
</organism>
<evidence type="ECO:0000256" key="3">
    <source>
        <dbReference type="PROSITE-ProRule" id="PRU00023"/>
    </source>
</evidence>
<dbReference type="EMBL" id="JAINUF010000019">
    <property type="protein sequence ID" value="KAJ8337028.1"/>
    <property type="molecule type" value="Genomic_DNA"/>
</dbReference>
<sequence>MELHDPEEQFLQYARSGDLSGILSLLLAKIKEEVCLNINCRGKKKANSGWTALHLACYFGHTEVVEELLKAGADVNLANEEGDTALHKAVLAERKVVVLLLLRYDARPAAINGTGRIPRDCTYDDEIITMLDAAERREQRRAEQQLLYAAREGDALALTRLLSSKPSPDMHCRDVLGNTPLHCAVYRDQKRCVLQLLRSGASPGVRNRNDQSVFDLANSPEMKQILKGNPEKVLGHTVQMFEGPLWKRSRFVGWRSHWVVLQEGCLSWFPKRSDAAANIHRQGFKNLTAAQCMVKAWDSFYFTLTCFDGSVHHFKVSPRNDPETTRKEWLDALEEHSTYSTQYCSQDPGREEGEGQEQDVMSASHLTDCLQIAEASQHKLEAQVSTLLSMAKNSEAESLSAPILLKVREVRDLSGETCASLRSCLGLLSQQEEVWSLKLEQEVEKNKILSEALQTLATEHHNLTAGPSPGPGHCR</sequence>
<dbReference type="GO" id="GO:0004842">
    <property type="term" value="F:ubiquitin-protein transferase activity"/>
    <property type="evidence" value="ECO:0007669"/>
    <property type="project" value="TreeGrafter"/>
</dbReference>
<dbReference type="InterPro" id="IPR011993">
    <property type="entry name" value="PH-like_dom_sf"/>
</dbReference>
<evidence type="ECO:0000259" key="4">
    <source>
        <dbReference type="PROSITE" id="PS50003"/>
    </source>
</evidence>
<feature type="repeat" description="ANK" evidence="3">
    <location>
        <begin position="48"/>
        <end position="80"/>
    </location>
</feature>
<dbReference type="Gene3D" id="1.25.40.20">
    <property type="entry name" value="Ankyrin repeat-containing domain"/>
    <property type="match status" value="2"/>
</dbReference>